<dbReference type="Gene3D" id="1.20.1050.40">
    <property type="entry name" value="Endopeptidase. Chain P, domain 1"/>
    <property type="match status" value="1"/>
</dbReference>
<evidence type="ECO:0000259" key="9">
    <source>
        <dbReference type="Pfam" id="PF01432"/>
    </source>
</evidence>
<feature type="signal peptide" evidence="8">
    <location>
        <begin position="1"/>
        <end position="27"/>
    </location>
</feature>
<dbReference type="PROSITE" id="PS51318">
    <property type="entry name" value="TAT"/>
    <property type="match status" value="1"/>
</dbReference>
<evidence type="ECO:0000256" key="8">
    <source>
        <dbReference type="SAM" id="SignalP"/>
    </source>
</evidence>
<accession>A0ABS0I432</accession>
<evidence type="ECO:0000256" key="6">
    <source>
        <dbReference type="ARBA" id="ARBA00023049"/>
    </source>
</evidence>
<keyword evidence="2 7" id="KW-0645">Protease</keyword>
<protein>
    <submittedName>
        <fullName evidence="10">Zn-dependent oligopeptidase</fullName>
    </submittedName>
</protein>
<dbReference type="Gene3D" id="3.40.390.10">
    <property type="entry name" value="Collagenase (Catalytic Domain)"/>
    <property type="match status" value="1"/>
</dbReference>
<comment type="caution">
    <text evidence="10">The sequence shown here is derived from an EMBL/GenBank/DDBJ whole genome shotgun (WGS) entry which is preliminary data.</text>
</comment>
<dbReference type="SUPFAM" id="SSF55486">
    <property type="entry name" value="Metalloproteases ('zincins'), catalytic domain"/>
    <property type="match status" value="1"/>
</dbReference>
<evidence type="ECO:0000256" key="5">
    <source>
        <dbReference type="ARBA" id="ARBA00022833"/>
    </source>
</evidence>
<evidence type="ECO:0000256" key="7">
    <source>
        <dbReference type="RuleBase" id="RU003435"/>
    </source>
</evidence>
<dbReference type="InterPro" id="IPR001567">
    <property type="entry name" value="Pept_M3A_M3B_dom"/>
</dbReference>
<evidence type="ECO:0000313" key="11">
    <source>
        <dbReference type="Proteomes" id="UP000618931"/>
    </source>
</evidence>
<dbReference type="InterPro" id="IPR045090">
    <property type="entry name" value="Pept_M3A_M3B"/>
</dbReference>
<evidence type="ECO:0000256" key="4">
    <source>
        <dbReference type="ARBA" id="ARBA00022801"/>
    </source>
</evidence>
<keyword evidence="4 7" id="KW-0378">Hydrolase</keyword>
<dbReference type="InterPro" id="IPR024077">
    <property type="entry name" value="Neurolysin/TOP_dom2"/>
</dbReference>
<feature type="domain" description="Peptidase M3A/M3B catalytic" evidence="9">
    <location>
        <begin position="254"/>
        <end position="699"/>
    </location>
</feature>
<dbReference type="Proteomes" id="UP000618931">
    <property type="component" value="Unassembled WGS sequence"/>
</dbReference>
<organism evidence="10 11">
    <name type="scientific">Hymenobacter ruricola</name>
    <dbReference type="NCBI Taxonomy" id="2791023"/>
    <lineage>
        <taxon>Bacteria</taxon>
        <taxon>Pseudomonadati</taxon>
        <taxon>Bacteroidota</taxon>
        <taxon>Cytophagia</taxon>
        <taxon>Cytophagales</taxon>
        <taxon>Hymenobacteraceae</taxon>
        <taxon>Hymenobacter</taxon>
    </lineage>
</organism>
<evidence type="ECO:0000313" key="10">
    <source>
        <dbReference type="EMBL" id="MBF9221733.1"/>
    </source>
</evidence>
<comment type="cofactor">
    <cofactor evidence="7">
        <name>Zn(2+)</name>
        <dbReference type="ChEBI" id="CHEBI:29105"/>
    </cofactor>
    <text evidence="7">Binds 1 zinc ion.</text>
</comment>
<keyword evidence="8" id="KW-0732">Signal</keyword>
<keyword evidence="3 7" id="KW-0479">Metal-binding</keyword>
<keyword evidence="11" id="KW-1185">Reference proteome</keyword>
<dbReference type="InterPro" id="IPR024079">
    <property type="entry name" value="MetalloPept_cat_dom_sf"/>
</dbReference>
<gene>
    <name evidence="10" type="ORF">I2H31_11520</name>
</gene>
<reference evidence="10 11" key="1">
    <citation type="submission" date="2020-11" db="EMBL/GenBank/DDBJ databases">
        <authorList>
            <person name="Kim M.K."/>
        </authorList>
    </citation>
    <scope>NUCLEOTIDE SEQUENCE [LARGE SCALE GENOMIC DNA]</scope>
    <source>
        <strain evidence="10 11">BT662</strain>
    </source>
</reference>
<sequence>MTSSFSRRAVLRGALALLSVTTLEANAAGPPTTTAPKAAANPLMPAFNQPIAFSKATKADVQQATDRAIANTKTALTAIYNVPAAKRTFANTMLPLDALNDNFGSAYGPISILFNASPDSTVRNQAERSIALLSKYSNELELDEKLYRAVKDYSKTKEALALTGPHKKFLTETVDEYERNGFALSPEKRQELQKLNDKIADLSLAFGANIAKDKSFMLVNEADLKGLPDDYIKSRPREGAAYRINVDGPAYTTFMKYAESEPLRKKLYTLYNNRAAEANLPVLKQLLIERQKKAQLLGYKTYAAYQTSSRMVKNPETVWAFETKLVDRVKVKSQQDLAELLAVKRAYLKDVSAQSIAPWETGFYNNLLMQNKYQLDGEKVKEYFEVNHVVDGLFQTTQQLFALKFNEVKNPSVWHPDARMFEVQRDGKLIGRFYIDLFPRDNKYTHAACFGVQSGRATAQGYQLPTAVLLCNFNAPTPGKPALMNHSQVVTFFHEFGHVMHNLLTTAELSSQAGTSVKRDFVEAPSQILENWAWNYDALKTFAKHYQTGEVLPKPLYDKMWAARNVGSGLAASQQILYGTLDMTLHDRFDPNGTETTTDVLKKLQNQITPFAYLDGTNMQAAFGHLTGYGAGYYGYMWSKVYAEDMFSVFEKNGIMDSKTGLRYRDLILAKGGTDEEYNLVKNFLGREPNQEAFFKSLGL</sequence>
<dbReference type="PANTHER" id="PTHR11804:SF84">
    <property type="entry name" value="SACCHAROLYSIN"/>
    <property type="match status" value="1"/>
</dbReference>
<proteinExistence type="inferred from homology"/>
<evidence type="ECO:0000256" key="2">
    <source>
        <dbReference type="ARBA" id="ARBA00022670"/>
    </source>
</evidence>
<dbReference type="InterPro" id="IPR024080">
    <property type="entry name" value="Neurolysin/TOP_N"/>
</dbReference>
<keyword evidence="5 7" id="KW-0862">Zinc</keyword>
<comment type="similarity">
    <text evidence="1 7">Belongs to the peptidase M3 family.</text>
</comment>
<dbReference type="Gene3D" id="1.10.1370.10">
    <property type="entry name" value="Neurolysin, domain 3"/>
    <property type="match status" value="1"/>
</dbReference>
<dbReference type="Pfam" id="PF01432">
    <property type="entry name" value="Peptidase_M3"/>
    <property type="match status" value="1"/>
</dbReference>
<dbReference type="CDD" id="cd06455">
    <property type="entry name" value="M3A_TOP"/>
    <property type="match status" value="1"/>
</dbReference>
<name>A0ABS0I432_9BACT</name>
<dbReference type="EMBL" id="JADQDM010000004">
    <property type="protein sequence ID" value="MBF9221733.1"/>
    <property type="molecule type" value="Genomic_DNA"/>
</dbReference>
<dbReference type="RefSeq" id="WP_196293176.1">
    <property type="nucleotide sequence ID" value="NZ_JADQDM010000004.1"/>
</dbReference>
<dbReference type="PANTHER" id="PTHR11804">
    <property type="entry name" value="PROTEASE M3 THIMET OLIGOPEPTIDASE-RELATED"/>
    <property type="match status" value="1"/>
</dbReference>
<feature type="chain" id="PRO_5047367206" evidence="8">
    <location>
        <begin position="28"/>
        <end position="700"/>
    </location>
</feature>
<evidence type="ECO:0000256" key="3">
    <source>
        <dbReference type="ARBA" id="ARBA00022723"/>
    </source>
</evidence>
<evidence type="ECO:0000256" key="1">
    <source>
        <dbReference type="ARBA" id="ARBA00006040"/>
    </source>
</evidence>
<dbReference type="InterPro" id="IPR006311">
    <property type="entry name" value="TAT_signal"/>
</dbReference>
<keyword evidence="6 7" id="KW-0482">Metalloprotease</keyword>